<evidence type="ECO:0000313" key="2">
    <source>
        <dbReference type="EMBL" id="KAG5514737.1"/>
    </source>
</evidence>
<reference evidence="2 3" key="1">
    <citation type="submission" date="2020-08" db="EMBL/GenBank/DDBJ databases">
        <title>Plant Genome Project.</title>
        <authorList>
            <person name="Zhang R.-G."/>
        </authorList>
    </citation>
    <scope>NUCLEOTIDE SEQUENCE [LARGE SCALE GENOMIC DNA]</scope>
    <source>
        <strain evidence="2">WSP0</strain>
        <tissue evidence="2">Leaf</tissue>
    </source>
</reference>
<gene>
    <name evidence="2" type="ORF">RHGRI_035955</name>
</gene>
<dbReference type="AlphaFoldDB" id="A0AAV6HQ76"/>
<name>A0AAV6HQ76_9ERIC</name>
<proteinExistence type="predicted"/>
<feature type="region of interest" description="Disordered" evidence="1">
    <location>
        <begin position="1"/>
        <end position="81"/>
    </location>
</feature>
<accession>A0AAV6HQ76</accession>
<dbReference type="Proteomes" id="UP000823749">
    <property type="component" value="Chromosome 13"/>
</dbReference>
<dbReference type="EMBL" id="JACTNZ010000013">
    <property type="protein sequence ID" value="KAG5514735.1"/>
    <property type="molecule type" value="Genomic_DNA"/>
</dbReference>
<comment type="caution">
    <text evidence="2">The sequence shown here is derived from an EMBL/GenBank/DDBJ whole genome shotgun (WGS) entry which is preliminary data.</text>
</comment>
<sequence length="135" mass="15536">MTTTAETTRPLSAISAPTRAGIDREDGERQERSALKGNAKKKNQKWKGENCKRKEKEKEKRKKKKGPGKEVKRPPPPRRAVARCRFLRHRGYKYEDKISRARREERNRTAAFSSFRVSTSFAGKIRSDVSFAAKT</sequence>
<keyword evidence="3" id="KW-1185">Reference proteome</keyword>
<feature type="compositionally biased region" description="Basic and acidic residues" evidence="1">
    <location>
        <begin position="21"/>
        <end position="34"/>
    </location>
</feature>
<dbReference type="EMBL" id="JACTNZ010000013">
    <property type="protein sequence ID" value="KAG5514737.1"/>
    <property type="molecule type" value="Genomic_DNA"/>
</dbReference>
<feature type="compositionally biased region" description="Basic and acidic residues" evidence="1">
    <location>
        <begin position="46"/>
        <end position="58"/>
    </location>
</feature>
<organism evidence="2 3">
    <name type="scientific">Rhododendron griersonianum</name>
    <dbReference type="NCBI Taxonomy" id="479676"/>
    <lineage>
        <taxon>Eukaryota</taxon>
        <taxon>Viridiplantae</taxon>
        <taxon>Streptophyta</taxon>
        <taxon>Embryophyta</taxon>
        <taxon>Tracheophyta</taxon>
        <taxon>Spermatophyta</taxon>
        <taxon>Magnoliopsida</taxon>
        <taxon>eudicotyledons</taxon>
        <taxon>Gunneridae</taxon>
        <taxon>Pentapetalae</taxon>
        <taxon>asterids</taxon>
        <taxon>Ericales</taxon>
        <taxon>Ericaceae</taxon>
        <taxon>Ericoideae</taxon>
        <taxon>Rhodoreae</taxon>
        <taxon>Rhododendron</taxon>
    </lineage>
</organism>
<evidence type="ECO:0000313" key="3">
    <source>
        <dbReference type="Proteomes" id="UP000823749"/>
    </source>
</evidence>
<feature type="compositionally biased region" description="Polar residues" evidence="1">
    <location>
        <begin position="1"/>
        <end position="10"/>
    </location>
</feature>
<evidence type="ECO:0000256" key="1">
    <source>
        <dbReference type="SAM" id="MobiDB-lite"/>
    </source>
</evidence>
<protein>
    <submittedName>
        <fullName evidence="2">Uncharacterized protein</fullName>
    </submittedName>
</protein>